<dbReference type="GO" id="GO:0003677">
    <property type="term" value="F:DNA binding"/>
    <property type="evidence" value="ECO:0007669"/>
    <property type="project" value="TreeGrafter"/>
</dbReference>
<comment type="caution">
    <text evidence="2">The sequence shown here is derived from an EMBL/GenBank/DDBJ whole genome shotgun (WGS) entry which is preliminary data.</text>
</comment>
<protein>
    <submittedName>
        <fullName evidence="2">Tigger transposable element-derived protein 2</fullName>
    </submittedName>
</protein>
<accession>A0A4Y2W0H5</accession>
<name>A0A4Y2W0H5_ARAVE</name>
<organism evidence="2 3">
    <name type="scientific">Araneus ventricosus</name>
    <name type="common">Orbweaver spider</name>
    <name type="synonym">Epeira ventricosa</name>
    <dbReference type="NCBI Taxonomy" id="182803"/>
    <lineage>
        <taxon>Eukaryota</taxon>
        <taxon>Metazoa</taxon>
        <taxon>Ecdysozoa</taxon>
        <taxon>Arthropoda</taxon>
        <taxon>Chelicerata</taxon>
        <taxon>Arachnida</taxon>
        <taxon>Araneae</taxon>
        <taxon>Araneomorphae</taxon>
        <taxon>Entelegynae</taxon>
        <taxon>Araneoidea</taxon>
        <taxon>Araneidae</taxon>
        <taxon>Araneus</taxon>
    </lineage>
</organism>
<evidence type="ECO:0000313" key="3">
    <source>
        <dbReference type="Proteomes" id="UP000499080"/>
    </source>
</evidence>
<gene>
    <name evidence="2" type="primary">TIGD2_20</name>
    <name evidence="2" type="ORF">AVEN_16108_1</name>
</gene>
<dbReference type="AlphaFoldDB" id="A0A4Y2W0H5"/>
<keyword evidence="3" id="KW-1185">Reference proteome</keyword>
<evidence type="ECO:0000259" key="1">
    <source>
        <dbReference type="Pfam" id="PF03184"/>
    </source>
</evidence>
<evidence type="ECO:0000313" key="2">
    <source>
        <dbReference type="EMBL" id="GBO30024.1"/>
    </source>
</evidence>
<dbReference type="PANTHER" id="PTHR19303">
    <property type="entry name" value="TRANSPOSON"/>
    <property type="match status" value="1"/>
</dbReference>
<reference evidence="2 3" key="1">
    <citation type="journal article" date="2019" name="Sci. Rep.">
        <title>Orb-weaving spider Araneus ventricosus genome elucidates the spidroin gene catalogue.</title>
        <authorList>
            <person name="Kono N."/>
            <person name="Nakamura H."/>
            <person name="Ohtoshi R."/>
            <person name="Moran D.A.P."/>
            <person name="Shinohara A."/>
            <person name="Yoshida Y."/>
            <person name="Fujiwara M."/>
            <person name="Mori M."/>
            <person name="Tomita M."/>
            <person name="Arakawa K."/>
        </authorList>
    </citation>
    <scope>NUCLEOTIDE SEQUENCE [LARGE SCALE GENOMIC DNA]</scope>
</reference>
<dbReference type="PANTHER" id="PTHR19303:SF16">
    <property type="entry name" value="JERKY PROTEIN HOMOLOG-LIKE"/>
    <property type="match status" value="1"/>
</dbReference>
<dbReference type="Proteomes" id="UP000499080">
    <property type="component" value="Unassembled WGS sequence"/>
</dbReference>
<dbReference type="InterPro" id="IPR004875">
    <property type="entry name" value="DDE_SF_endonuclease_dom"/>
</dbReference>
<feature type="domain" description="DDE-1" evidence="1">
    <location>
        <begin position="49"/>
        <end position="182"/>
    </location>
</feature>
<dbReference type="EMBL" id="BGPR01053230">
    <property type="protein sequence ID" value="GBO30024.1"/>
    <property type="molecule type" value="Genomic_DNA"/>
</dbReference>
<dbReference type="GO" id="GO:0005634">
    <property type="term" value="C:nucleus"/>
    <property type="evidence" value="ECO:0007669"/>
    <property type="project" value="TreeGrafter"/>
</dbReference>
<sequence>MSANVVAGDSIIAEVEKLIKEDNLSLEQIYNCDETGMYWKALPEKTLVALKLGVVGKSKNPRCLQNVNRSALPAHYLNQKNAWMYSHLFSKWFFDIFVPSVKSWQEKANLNGALLLFDSLPAYPGTDFRKTGGTKINTGKIRCLFLPPNTTSLLQPMDQGVLESLKRRYRRKLIRKLLFEGESAFTVSILEFRKSVNIKDCVLESLKWRYRKKLIRKLLFEGESASTVSILEFRKSVNIKDCIYMISEAWKSMPQLTLRRSWRKLFPKMLQTLRKMALLNFQTFLARCHVLKTVGSKKSQIGLIVAWKMQASSCLMMRKLSQKSDILQKKTNKKMAMKAGMIPK</sequence>
<dbReference type="Pfam" id="PF03184">
    <property type="entry name" value="DDE_1"/>
    <property type="match status" value="1"/>
</dbReference>
<dbReference type="InterPro" id="IPR050863">
    <property type="entry name" value="CenT-Element_Derived"/>
</dbReference>
<proteinExistence type="predicted"/>